<name>A0ABX0LDX8_9NEIS</name>
<comment type="caution">
    <text evidence="2">The sequence shown here is derived from an EMBL/GenBank/DDBJ whole genome shotgun (WGS) entry which is preliminary data.</text>
</comment>
<organism evidence="2 3">
    <name type="scientific">Chromobacterium fluminis</name>
    <dbReference type="NCBI Taxonomy" id="3044269"/>
    <lineage>
        <taxon>Bacteria</taxon>
        <taxon>Pseudomonadati</taxon>
        <taxon>Pseudomonadota</taxon>
        <taxon>Betaproteobacteria</taxon>
        <taxon>Neisseriales</taxon>
        <taxon>Chromobacteriaceae</taxon>
        <taxon>Chromobacterium</taxon>
    </lineage>
</organism>
<sequence>MSDLDFSDLSDDQIVELAAGLAQEALRRSPALAAAFKEALVTEKERIEAAARGGMQAKREALAREAQLHKRLEDEKHRERERQEKQNRAASILREAAQIVERPLSDVTLVLTSFPSGRPQLYLNPGVNVEGYGSVNLVHYDVEKQSIRTSWKLEAKKKELLCWAQSSVAALRAMNIPSITVKGIEL</sequence>
<dbReference type="Proteomes" id="UP001515641">
    <property type="component" value="Unassembled WGS sequence"/>
</dbReference>
<gene>
    <name evidence="2" type="ORF">HA052_19870</name>
</gene>
<evidence type="ECO:0000313" key="3">
    <source>
        <dbReference type="Proteomes" id="UP001515641"/>
    </source>
</evidence>
<evidence type="ECO:0000256" key="1">
    <source>
        <dbReference type="SAM" id="Coils"/>
    </source>
</evidence>
<feature type="coiled-coil region" evidence="1">
    <location>
        <begin position="55"/>
        <end position="89"/>
    </location>
</feature>
<dbReference type="RefSeq" id="WP_166453260.1">
    <property type="nucleotide sequence ID" value="NZ_JAAOMA010000034.1"/>
</dbReference>
<proteinExistence type="predicted"/>
<dbReference type="EMBL" id="JAAOMA010000034">
    <property type="protein sequence ID" value="NHR07453.1"/>
    <property type="molecule type" value="Genomic_DNA"/>
</dbReference>
<evidence type="ECO:0000313" key="2">
    <source>
        <dbReference type="EMBL" id="NHR07453.1"/>
    </source>
</evidence>
<accession>A0ABX0LDX8</accession>
<keyword evidence="1" id="KW-0175">Coiled coil</keyword>
<reference evidence="2 3" key="1">
    <citation type="submission" date="2020-03" db="EMBL/GenBank/DDBJ databases">
        <title>Draft genome sequence of environmentally isolated cultures.</title>
        <authorList>
            <person name="Wilson H.S."/>
            <person name="De Leon M.E."/>
        </authorList>
    </citation>
    <scope>NUCLEOTIDE SEQUENCE [LARGE SCALE GENOMIC DNA]</scope>
    <source>
        <strain evidence="2 3">HSC-31F16</strain>
    </source>
</reference>
<keyword evidence="3" id="KW-1185">Reference proteome</keyword>
<protein>
    <submittedName>
        <fullName evidence="2">Uncharacterized protein</fullName>
    </submittedName>
</protein>